<gene>
    <name evidence="9" type="ORF">FB460_2579</name>
</gene>
<dbReference type="Proteomes" id="UP000316196">
    <property type="component" value="Unassembled WGS sequence"/>
</dbReference>
<dbReference type="Pfam" id="PF26314">
    <property type="entry name" value="MptA_B_family"/>
    <property type="match status" value="1"/>
</dbReference>
<evidence type="ECO:0000256" key="5">
    <source>
        <dbReference type="ARBA" id="ARBA00022989"/>
    </source>
</evidence>
<dbReference type="GO" id="GO:0016758">
    <property type="term" value="F:hexosyltransferase activity"/>
    <property type="evidence" value="ECO:0007669"/>
    <property type="project" value="InterPro"/>
</dbReference>
<evidence type="ECO:0000256" key="7">
    <source>
        <dbReference type="ARBA" id="ARBA00043987"/>
    </source>
</evidence>
<feature type="transmembrane region" description="Helical" evidence="8">
    <location>
        <begin position="358"/>
        <end position="377"/>
    </location>
</feature>
<keyword evidence="4 8" id="KW-0812">Transmembrane</keyword>
<feature type="transmembrane region" description="Helical" evidence="8">
    <location>
        <begin position="176"/>
        <end position="198"/>
    </location>
</feature>
<feature type="transmembrane region" description="Helical" evidence="8">
    <location>
        <begin position="445"/>
        <end position="464"/>
    </location>
</feature>
<comment type="similarity">
    <text evidence="7">Belongs to the MptA/B family.</text>
</comment>
<evidence type="ECO:0000313" key="9">
    <source>
        <dbReference type="EMBL" id="TQL56274.1"/>
    </source>
</evidence>
<keyword evidence="5 8" id="KW-1133">Transmembrane helix</keyword>
<protein>
    <submittedName>
        <fullName evidence="9">Alpha-1,6-mannosyltransferase</fullName>
    </submittedName>
</protein>
<keyword evidence="10" id="KW-1185">Reference proteome</keyword>
<evidence type="ECO:0000256" key="2">
    <source>
        <dbReference type="ARBA" id="ARBA00022676"/>
    </source>
</evidence>
<evidence type="ECO:0000256" key="6">
    <source>
        <dbReference type="ARBA" id="ARBA00023136"/>
    </source>
</evidence>
<feature type="transmembrane region" description="Helical" evidence="8">
    <location>
        <begin position="60"/>
        <end position="79"/>
    </location>
</feature>
<dbReference type="GO" id="GO:0005886">
    <property type="term" value="C:plasma membrane"/>
    <property type="evidence" value="ECO:0007669"/>
    <property type="project" value="UniProtKB-SubCell"/>
</dbReference>
<evidence type="ECO:0000256" key="8">
    <source>
        <dbReference type="SAM" id="Phobius"/>
    </source>
</evidence>
<feature type="transmembrane region" description="Helical" evidence="8">
    <location>
        <begin position="12"/>
        <end position="40"/>
    </location>
</feature>
<dbReference type="NCBIfam" id="NF038066">
    <property type="entry name" value="MptB"/>
    <property type="match status" value="1"/>
</dbReference>
<comment type="caution">
    <text evidence="9">The sequence shown here is derived from an EMBL/GenBank/DDBJ whole genome shotgun (WGS) entry which is preliminary data.</text>
</comment>
<dbReference type="InterPro" id="IPR049829">
    <property type="entry name" value="MptA/B-like"/>
</dbReference>
<keyword evidence="6 8" id="KW-0472">Membrane</keyword>
<dbReference type="RefSeq" id="WP_170210104.1">
    <property type="nucleotide sequence ID" value="NZ_BAAAMD010000003.1"/>
</dbReference>
<accession>A0A542Z7J1</accession>
<reference evidence="9 10" key="1">
    <citation type="submission" date="2019-06" db="EMBL/GenBank/DDBJ databases">
        <title>Sequencing the genomes of 1000 actinobacteria strains.</title>
        <authorList>
            <person name="Klenk H.-P."/>
        </authorList>
    </citation>
    <scope>NUCLEOTIDE SEQUENCE [LARGE SCALE GENOMIC DNA]</scope>
    <source>
        <strain evidence="9 10">DSM 8251</strain>
    </source>
</reference>
<proteinExistence type="inferred from homology"/>
<feature type="transmembrane region" description="Helical" evidence="8">
    <location>
        <begin position="252"/>
        <end position="280"/>
    </location>
</feature>
<name>A0A542Z7J1_9ACTN</name>
<evidence type="ECO:0000256" key="1">
    <source>
        <dbReference type="ARBA" id="ARBA00004141"/>
    </source>
</evidence>
<comment type="subcellular location">
    <subcellularLocation>
        <location evidence="1">Membrane</location>
        <topology evidence="1">Multi-pass membrane protein</topology>
    </subcellularLocation>
</comment>
<evidence type="ECO:0000256" key="4">
    <source>
        <dbReference type="ARBA" id="ARBA00022692"/>
    </source>
</evidence>
<feature type="transmembrane region" description="Helical" evidence="8">
    <location>
        <begin position="389"/>
        <end position="408"/>
    </location>
</feature>
<dbReference type="AlphaFoldDB" id="A0A542Z7J1"/>
<evidence type="ECO:0000313" key="10">
    <source>
        <dbReference type="Proteomes" id="UP000316196"/>
    </source>
</evidence>
<organism evidence="9 10">
    <name type="scientific">Propioniferax innocua</name>
    <dbReference type="NCBI Taxonomy" id="1753"/>
    <lineage>
        <taxon>Bacteria</taxon>
        <taxon>Bacillati</taxon>
        <taxon>Actinomycetota</taxon>
        <taxon>Actinomycetes</taxon>
        <taxon>Propionibacteriales</taxon>
        <taxon>Propionibacteriaceae</taxon>
        <taxon>Propioniferax</taxon>
    </lineage>
</organism>
<sequence>MFRPASRTAAGRLITIAAIGLLGTTLMSLLPFAVGFLPGIVENPLSETFPHLRSPSGRHIARALGVAGAIMLFWAWTAVHPSRVGRGRPRLQWGLLCLWGAPTLLAPPLQTADPWAYAAQGWILNQGRNPYDVPMGIPSPFSSGIFDSWLSTTTVYPPISLYIQGILVAITQEHPYWSVVAMRAIPVLAFIIIACVARPLARDMGIDPDVAVWIALLNPLVISQYLGGAHNDSLMSALIVLAIWLARRPGGLWWSALAIGLAAGVKQPAVLAGLGVALHAAWPRVQHLQRRWLGLTLRVAAAGAVGGGLFLAISYASDLGMGWANDTGGSPTLVISHTPVSWVSQLLIRGFGVPAEPVGAVGSVLTTITTIAAIVWVGKRHLPERTVAFTAGTLLAFGLLGAALQPWYPLWGGILLAWVHVRREWGLIIIAATGGLSVSAILQEFWSPAVTVPLCALAAAAWWWKSRGTFFGAPAPTSHPADVAQAARVE</sequence>
<evidence type="ECO:0000256" key="3">
    <source>
        <dbReference type="ARBA" id="ARBA00022679"/>
    </source>
</evidence>
<feature type="transmembrane region" description="Helical" evidence="8">
    <location>
        <begin position="292"/>
        <end position="316"/>
    </location>
</feature>
<keyword evidence="3 9" id="KW-0808">Transferase</keyword>
<dbReference type="EMBL" id="VFOR01000005">
    <property type="protein sequence ID" value="TQL56274.1"/>
    <property type="molecule type" value="Genomic_DNA"/>
</dbReference>
<keyword evidence="2 9" id="KW-0328">Glycosyltransferase</keyword>